<proteinExistence type="predicted"/>
<evidence type="ECO:0000313" key="2">
    <source>
        <dbReference type="Proteomes" id="UP001054945"/>
    </source>
</evidence>
<keyword evidence="2" id="KW-1185">Reference proteome</keyword>
<name>A0AAV4XI68_CAEEX</name>
<organism evidence="1 2">
    <name type="scientific">Caerostris extrusa</name>
    <name type="common">Bark spider</name>
    <name type="synonym">Caerostris bankana</name>
    <dbReference type="NCBI Taxonomy" id="172846"/>
    <lineage>
        <taxon>Eukaryota</taxon>
        <taxon>Metazoa</taxon>
        <taxon>Ecdysozoa</taxon>
        <taxon>Arthropoda</taxon>
        <taxon>Chelicerata</taxon>
        <taxon>Arachnida</taxon>
        <taxon>Araneae</taxon>
        <taxon>Araneomorphae</taxon>
        <taxon>Entelegynae</taxon>
        <taxon>Araneoidea</taxon>
        <taxon>Araneidae</taxon>
        <taxon>Caerostris</taxon>
    </lineage>
</organism>
<protein>
    <submittedName>
        <fullName evidence="1">Uncharacterized protein</fullName>
    </submittedName>
</protein>
<accession>A0AAV4XI68</accession>
<gene>
    <name evidence="1" type="ORF">CEXT_328161</name>
</gene>
<reference evidence="1 2" key="1">
    <citation type="submission" date="2021-06" db="EMBL/GenBank/DDBJ databases">
        <title>Caerostris extrusa draft genome.</title>
        <authorList>
            <person name="Kono N."/>
            <person name="Arakawa K."/>
        </authorList>
    </citation>
    <scope>NUCLEOTIDE SEQUENCE [LARGE SCALE GENOMIC DNA]</scope>
</reference>
<dbReference type="Proteomes" id="UP001054945">
    <property type="component" value="Unassembled WGS sequence"/>
</dbReference>
<comment type="caution">
    <text evidence="1">The sequence shown here is derived from an EMBL/GenBank/DDBJ whole genome shotgun (WGS) entry which is preliminary data.</text>
</comment>
<dbReference type="AlphaFoldDB" id="A0AAV4XI68"/>
<dbReference type="EMBL" id="BPLR01000375">
    <property type="protein sequence ID" value="GIY94333.1"/>
    <property type="molecule type" value="Genomic_DNA"/>
</dbReference>
<sequence length="124" mass="14523">MGLGDLERMVKRSLFCINKLIARQKFYTYFLESRRRQILSPSRRSTKGNQISFLERTWVFGIRINTHSRFYLWGPKSGKMSLPESCKHVWDVPGLQGGREEAAKSKAPDLSLQSHEIEMRYRLS</sequence>
<evidence type="ECO:0000313" key="1">
    <source>
        <dbReference type="EMBL" id="GIY94333.1"/>
    </source>
</evidence>